<proteinExistence type="predicted"/>
<gene>
    <name evidence="2" type="ORF">AB4Y30_08650</name>
</gene>
<dbReference type="EMBL" id="CP162599">
    <property type="protein sequence ID" value="XDK34402.1"/>
    <property type="molecule type" value="Genomic_DNA"/>
</dbReference>
<keyword evidence="1" id="KW-0812">Transmembrane</keyword>
<accession>A0AB39HUV6</accession>
<name>A0AB39HUV6_9BACI</name>
<evidence type="ECO:0000313" key="2">
    <source>
        <dbReference type="EMBL" id="XDK34402.1"/>
    </source>
</evidence>
<feature type="transmembrane region" description="Helical" evidence="1">
    <location>
        <begin position="40"/>
        <end position="62"/>
    </location>
</feature>
<reference evidence="2" key="1">
    <citation type="submission" date="2024-07" db="EMBL/GenBank/DDBJ databases">
        <title>Halotolerant mesophilic bacterium Ornithinibacillus sp. 4-3, sp. nov., isolated from soil.</title>
        <authorList>
            <person name="Sidarenka A.V."/>
            <person name="Guliayeva D.E."/>
            <person name="Leanovich S.I."/>
            <person name="Hileuskaya K.S."/>
            <person name="Akhremchuk A.E."/>
            <person name="Sikolenko M.A."/>
            <person name="Valentovich L.N."/>
        </authorList>
    </citation>
    <scope>NUCLEOTIDE SEQUENCE</scope>
    <source>
        <strain evidence="2">4-3</strain>
    </source>
</reference>
<feature type="transmembrane region" description="Helical" evidence="1">
    <location>
        <begin position="12"/>
        <end position="28"/>
    </location>
</feature>
<dbReference type="RefSeq" id="WP_368655073.1">
    <property type="nucleotide sequence ID" value="NZ_CP162599.1"/>
</dbReference>
<organism evidence="2">
    <name type="scientific">Ornithinibacillus sp. 4-3</name>
    <dbReference type="NCBI Taxonomy" id="3231488"/>
    <lineage>
        <taxon>Bacteria</taxon>
        <taxon>Bacillati</taxon>
        <taxon>Bacillota</taxon>
        <taxon>Bacilli</taxon>
        <taxon>Bacillales</taxon>
        <taxon>Bacillaceae</taxon>
        <taxon>Ornithinibacillus</taxon>
    </lineage>
</organism>
<dbReference type="AlphaFoldDB" id="A0AB39HUV6"/>
<sequence>MKKVIQKIGPVLMILLTIFPILVIYQPISKQVPSLPNFEAPSWLTPVGFISIACIFVLSFLIKNKGE</sequence>
<protein>
    <submittedName>
        <fullName evidence="2">Uncharacterized protein</fullName>
    </submittedName>
</protein>
<evidence type="ECO:0000256" key="1">
    <source>
        <dbReference type="SAM" id="Phobius"/>
    </source>
</evidence>
<keyword evidence="1" id="KW-0472">Membrane</keyword>
<keyword evidence="1" id="KW-1133">Transmembrane helix</keyword>